<dbReference type="RefSeq" id="WP_004898504.1">
    <property type="nucleotide sequence ID" value="NZ_BBTI01000014.1"/>
</dbReference>
<keyword evidence="2" id="KW-1185">Reference proteome</keyword>
<dbReference type="Proteomes" id="UP000018418">
    <property type="component" value="Unassembled WGS sequence"/>
</dbReference>
<sequence>MNHAKSETQKQHPLKTFLVDLLSARAGIYFNQNPNANKLKGLHRA</sequence>
<reference evidence="1 2" key="1">
    <citation type="submission" date="2013-10" db="EMBL/GenBank/DDBJ databases">
        <title>The Genome Sequence of Acinetobacter brisouii CIP 110357.</title>
        <authorList>
            <consortium name="The Broad Institute Genomics Platform"/>
            <consortium name="The Broad Institute Genome Sequencing Center for Infectious Disease"/>
            <person name="Cerqueira G."/>
            <person name="Feldgarden M."/>
            <person name="Courvalin P."/>
            <person name="Grillot-Courvalin C."/>
            <person name="Clermont D."/>
            <person name="Rocha E."/>
            <person name="Yoon E.-J."/>
            <person name="Nemec A."/>
            <person name="Young S.K."/>
            <person name="Zeng Q."/>
            <person name="Gargeya S."/>
            <person name="Fitzgerald M."/>
            <person name="Abouelleil A."/>
            <person name="Alvarado L."/>
            <person name="Berlin A.M."/>
            <person name="Chapman S.B."/>
            <person name="Gainer-Dewar J."/>
            <person name="Goldberg J."/>
            <person name="Gnerre S."/>
            <person name="Griggs A."/>
            <person name="Gujja S."/>
            <person name="Hansen M."/>
            <person name="Howarth C."/>
            <person name="Imamovic A."/>
            <person name="Ireland A."/>
            <person name="Larimer J."/>
            <person name="McCowan C."/>
            <person name="Murphy C."/>
            <person name="Pearson M."/>
            <person name="Poon T.W."/>
            <person name="Priest M."/>
            <person name="Roberts A."/>
            <person name="Saif S."/>
            <person name="Shea T."/>
            <person name="Sykes S."/>
            <person name="Wortman J."/>
            <person name="Nusbaum C."/>
            <person name="Birren B."/>
        </authorList>
    </citation>
    <scope>NUCLEOTIDE SEQUENCE [LARGE SCALE GENOMIC DNA]</scope>
    <source>
        <strain evidence="1 2">CIP 110357</strain>
    </source>
</reference>
<evidence type="ECO:0000313" key="1">
    <source>
        <dbReference type="EMBL" id="ESK48245.1"/>
    </source>
</evidence>
<gene>
    <name evidence="1" type="ORF">P255_02888</name>
</gene>
<dbReference type="HOGENOM" id="CLU_217442_0_0_6"/>
<dbReference type="EMBL" id="AYEU01000012">
    <property type="protein sequence ID" value="ESK48245.1"/>
    <property type="molecule type" value="Genomic_DNA"/>
</dbReference>
<comment type="caution">
    <text evidence="1">The sequence shown here is derived from an EMBL/GenBank/DDBJ whole genome shotgun (WGS) entry which is preliminary data.</text>
</comment>
<evidence type="ECO:0000313" key="2">
    <source>
        <dbReference type="Proteomes" id="UP000018418"/>
    </source>
</evidence>
<dbReference type="PATRIC" id="fig|1341683.3.peg.2858"/>
<dbReference type="AlphaFoldDB" id="V2UHV1"/>
<accession>V2UHV1</accession>
<name>V2UHV1_9GAMM</name>
<organism evidence="1 2">
    <name type="scientific">Acinetobacter brisouii CIP 110357</name>
    <dbReference type="NCBI Taxonomy" id="1341683"/>
    <lineage>
        <taxon>Bacteria</taxon>
        <taxon>Pseudomonadati</taxon>
        <taxon>Pseudomonadota</taxon>
        <taxon>Gammaproteobacteria</taxon>
        <taxon>Moraxellales</taxon>
        <taxon>Moraxellaceae</taxon>
        <taxon>Acinetobacter</taxon>
    </lineage>
</organism>
<proteinExistence type="predicted"/>
<protein>
    <submittedName>
        <fullName evidence="1">Uncharacterized protein</fullName>
    </submittedName>
</protein>